<dbReference type="EMBL" id="WEKT01000007">
    <property type="protein sequence ID" value="MZI92779.1"/>
    <property type="molecule type" value="Genomic_DNA"/>
</dbReference>
<evidence type="ECO:0000256" key="1">
    <source>
        <dbReference type="ARBA" id="ARBA00008490"/>
    </source>
</evidence>
<name>A0A7X4LIY0_9VIBR</name>
<dbReference type="AlphaFoldDB" id="A0A7X4LIY0"/>
<dbReference type="PANTHER" id="PTHR38108">
    <property type="entry name" value="UPF0319 PROTEIN YCCT"/>
    <property type="match status" value="1"/>
</dbReference>
<evidence type="ECO:0000313" key="4">
    <source>
        <dbReference type="Proteomes" id="UP000462621"/>
    </source>
</evidence>
<proteinExistence type="inferred from homology"/>
<dbReference type="PANTHER" id="PTHR38108:SF1">
    <property type="entry name" value="UPF0319 PROTEIN YCCT"/>
    <property type="match status" value="1"/>
</dbReference>
<dbReference type="InterPro" id="IPR018635">
    <property type="entry name" value="UPF0319"/>
</dbReference>
<comment type="caution">
    <text evidence="3">The sequence shown here is derived from an EMBL/GenBank/DDBJ whole genome shotgun (WGS) entry which is preliminary data.</text>
</comment>
<sequence length="230" mass="25470">MLGFLMEKIMKKIWSVGALGIGLLVSYTANASVELQFPEGISILTVNMKKPDVDGGLLDKTKSLTLPDGVNQIVFQYTQDFLDHDDYKKAYSDIIIARFSASEDKIKMVLPEFDSYAVAKKKMPNLAWHLQSVNSGKDIKKVADKLSIDGLRFGRNYANDAEEYNKKGGKAAVAMTYITTDNTGKVVSSQSVKGSGQVLPGDNLSTLKRVYKSASVEDRKAFQKWIIDQK</sequence>
<accession>A0A7X4LIY0</accession>
<evidence type="ECO:0000256" key="2">
    <source>
        <dbReference type="ARBA" id="ARBA00022729"/>
    </source>
</evidence>
<evidence type="ECO:0000313" key="3">
    <source>
        <dbReference type="EMBL" id="MZI92779.1"/>
    </source>
</evidence>
<protein>
    <submittedName>
        <fullName evidence="3">DUF2057 domain-containing protein</fullName>
    </submittedName>
</protein>
<reference evidence="3 4" key="1">
    <citation type="submission" date="2019-10" db="EMBL/GenBank/DDBJ databases">
        <title>Vibrio sp. nov. isolated from a shrimp pond.</title>
        <authorList>
            <person name="Gomez-Gil B."/>
            <person name="Enciso-Ibarra J."/>
            <person name="Enciso-Ibarra K."/>
            <person name="Bolan-Mejia C."/>
        </authorList>
    </citation>
    <scope>NUCLEOTIDE SEQUENCE [LARGE SCALE GENOMIC DNA]</scope>
    <source>
        <strain evidence="3 4">CAIM 722</strain>
    </source>
</reference>
<keyword evidence="4" id="KW-1185">Reference proteome</keyword>
<dbReference type="Pfam" id="PF09829">
    <property type="entry name" value="DUF2057"/>
    <property type="match status" value="1"/>
</dbReference>
<gene>
    <name evidence="3" type="ORF">F9817_06180</name>
</gene>
<dbReference type="Proteomes" id="UP000462621">
    <property type="component" value="Unassembled WGS sequence"/>
</dbReference>
<comment type="similarity">
    <text evidence="1">Belongs to the UPF0319 family.</text>
</comment>
<keyword evidence="2" id="KW-0732">Signal</keyword>
<organism evidence="3 4">
    <name type="scientific">Vibrio eleionomae</name>
    <dbReference type="NCBI Taxonomy" id="2653505"/>
    <lineage>
        <taxon>Bacteria</taxon>
        <taxon>Pseudomonadati</taxon>
        <taxon>Pseudomonadota</taxon>
        <taxon>Gammaproteobacteria</taxon>
        <taxon>Vibrionales</taxon>
        <taxon>Vibrionaceae</taxon>
        <taxon>Vibrio</taxon>
    </lineage>
</organism>